<feature type="domain" description="SLC41A/MgtE integral membrane" evidence="10">
    <location>
        <begin position="47"/>
        <end position="175"/>
    </location>
</feature>
<evidence type="ECO:0000256" key="2">
    <source>
        <dbReference type="ARBA" id="ARBA00009749"/>
    </source>
</evidence>
<gene>
    <name evidence="11" type="ORF">A2134_01110</name>
</gene>
<comment type="subcellular location">
    <subcellularLocation>
        <location evidence="1">Membrane</location>
        <topology evidence="1">Multi-pass membrane protein</topology>
    </subcellularLocation>
</comment>
<accession>A0A1G1WCE5</accession>
<evidence type="ECO:0000256" key="5">
    <source>
        <dbReference type="ARBA" id="ARBA00022842"/>
    </source>
</evidence>
<proteinExistence type="inferred from homology"/>
<keyword evidence="6 9" id="KW-1133">Transmembrane helix</keyword>
<keyword evidence="5" id="KW-0460">Magnesium</keyword>
<dbReference type="PANTHER" id="PTHR16228:SF7">
    <property type="entry name" value="SLC41A_MGTE INTEGRAL MEMBRANE DOMAIN-CONTAINING PROTEIN"/>
    <property type="match status" value="1"/>
</dbReference>
<dbReference type="Proteomes" id="UP000178162">
    <property type="component" value="Unassembled WGS sequence"/>
</dbReference>
<evidence type="ECO:0000313" key="11">
    <source>
        <dbReference type="EMBL" id="OGY24977.1"/>
    </source>
</evidence>
<evidence type="ECO:0000256" key="8">
    <source>
        <dbReference type="ARBA" id="ARBA00023136"/>
    </source>
</evidence>
<keyword evidence="4 9" id="KW-0812">Transmembrane</keyword>
<dbReference type="Gene3D" id="1.10.357.20">
    <property type="entry name" value="SLC41 divalent cation transporters, integral membrane domain"/>
    <property type="match status" value="1"/>
</dbReference>
<dbReference type="SUPFAM" id="SSF161093">
    <property type="entry name" value="MgtE membrane domain-like"/>
    <property type="match status" value="1"/>
</dbReference>
<evidence type="ECO:0000256" key="1">
    <source>
        <dbReference type="ARBA" id="ARBA00004141"/>
    </source>
</evidence>
<dbReference type="GO" id="GO:0016020">
    <property type="term" value="C:membrane"/>
    <property type="evidence" value="ECO:0007669"/>
    <property type="project" value="UniProtKB-SubCell"/>
</dbReference>
<evidence type="ECO:0000256" key="4">
    <source>
        <dbReference type="ARBA" id="ARBA00022692"/>
    </source>
</evidence>
<dbReference type="GO" id="GO:0008324">
    <property type="term" value="F:monoatomic cation transmembrane transporter activity"/>
    <property type="evidence" value="ECO:0007669"/>
    <property type="project" value="InterPro"/>
</dbReference>
<dbReference type="Pfam" id="PF01769">
    <property type="entry name" value="MgtE"/>
    <property type="match status" value="1"/>
</dbReference>
<dbReference type="InterPro" id="IPR006667">
    <property type="entry name" value="SLC41_membr_dom"/>
</dbReference>
<dbReference type="STRING" id="1802595.A2134_01110"/>
<protein>
    <recommendedName>
        <fullName evidence="10">SLC41A/MgtE integral membrane domain-containing protein</fullName>
    </recommendedName>
</protein>
<evidence type="ECO:0000256" key="3">
    <source>
        <dbReference type="ARBA" id="ARBA00022448"/>
    </source>
</evidence>
<evidence type="ECO:0000256" key="9">
    <source>
        <dbReference type="SAM" id="Phobius"/>
    </source>
</evidence>
<dbReference type="InterPro" id="IPR045349">
    <property type="entry name" value="SLC41A1-3"/>
</dbReference>
<evidence type="ECO:0000259" key="10">
    <source>
        <dbReference type="Pfam" id="PF01769"/>
    </source>
</evidence>
<evidence type="ECO:0000256" key="6">
    <source>
        <dbReference type="ARBA" id="ARBA00022989"/>
    </source>
</evidence>
<feature type="transmembrane region" description="Helical" evidence="9">
    <location>
        <begin position="85"/>
        <end position="108"/>
    </location>
</feature>
<feature type="transmembrane region" description="Helical" evidence="9">
    <location>
        <begin position="159"/>
        <end position="179"/>
    </location>
</feature>
<comment type="similarity">
    <text evidence="2">Belongs to the SLC41A transporter family.</text>
</comment>
<organism evidence="11 12">
    <name type="scientific">Candidatus Woykebacteria bacterium RBG_16_39_9b</name>
    <dbReference type="NCBI Taxonomy" id="1802595"/>
    <lineage>
        <taxon>Bacteria</taxon>
        <taxon>Candidatus Woykeibacteriota</taxon>
    </lineage>
</organism>
<keyword evidence="8 9" id="KW-0472">Membrane</keyword>
<name>A0A1G1WCE5_9BACT</name>
<keyword evidence="3" id="KW-0813">Transport</keyword>
<evidence type="ECO:0000313" key="12">
    <source>
        <dbReference type="Proteomes" id="UP000178162"/>
    </source>
</evidence>
<dbReference type="InterPro" id="IPR036739">
    <property type="entry name" value="SLC41_membr_dom_sf"/>
</dbReference>
<dbReference type="AlphaFoldDB" id="A0A1G1WCE5"/>
<dbReference type="EMBL" id="MHCR01000026">
    <property type="protein sequence ID" value="OGY24977.1"/>
    <property type="molecule type" value="Genomic_DNA"/>
</dbReference>
<feature type="transmembrane region" description="Helical" evidence="9">
    <location>
        <begin position="12"/>
        <end position="33"/>
    </location>
</feature>
<keyword evidence="7" id="KW-0406">Ion transport</keyword>
<evidence type="ECO:0000256" key="7">
    <source>
        <dbReference type="ARBA" id="ARBA00023065"/>
    </source>
</evidence>
<sequence length="180" mass="19320">MNIFDKGFKEILASELASMFGGLIGGIFLAVYVDKIFFIPGMFILFPGFLDMRGNISGALASRLSSGLFLGIINPSKLNTKIIRGNLLASFFLAMVVSLVLGTLAFLFSLIVFDIFVPKIILAALLAGIIANAIEVPLTLLATFYFFKKGHDPNNIIGPVITTSGDVISILSLLVAVFII</sequence>
<dbReference type="PANTHER" id="PTHR16228">
    <property type="entry name" value="DIVALENT CATION TRANSPORTER SOLUTE CARRIER FAMILY 41"/>
    <property type="match status" value="1"/>
</dbReference>
<reference evidence="11 12" key="1">
    <citation type="journal article" date="2016" name="Nat. Commun.">
        <title>Thousands of microbial genomes shed light on interconnected biogeochemical processes in an aquifer system.</title>
        <authorList>
            <person name="Anantharaman K."/>
            <person name="Brown C.T."/>
            <person name="Hug L.A."/>
            <person name="Sharon I."/>
            <person name="Castelle C.J."/>
            <person name="Probst A.J."/>
            <person name="Thomas B.C."/>
            <person name="Singh A."/>
            <person name="Wilkins M.J."/>
            <person name="Karaoz U."/>
            <person name="Brodie E.L."/>
            <person name="Williams K.H."/>
            <person name="Hubbard S.S."/>
            <person name="Banfield J.F."/>
        </authorList>
    </citation>
    <scope>NUCLEOTIDE SEQUENCE [LARGE SCALE GENOMIC DNA]</scope>
</reference>
<feature type="transmembrane region" description="Helical" evidence="9">
    <location>
        <begin position="120"/>
        <end position="147"/>
    </location>
</feature>
<comment type="caution">
    <text evidence="11">The sequence shown here is derived from an EMBL/GenBank/DDBJ whole genome shotgun (WGS) entry which is preliminary data.</text>
</comment>